<reference evidence="2 3" key="1">
    <citation type="journal article" date="2018" name="Front. Microbiol.">
        <title>Genome-Wide Analysis of Corynespora cassiicola Leaf Fall Disease Putative Effectors.</title>
        <authorList>
            <person name="Lopez D."/>
            <person name="Ribeiro S."/>
            <person name="Label P."/>
            <person name="Fumanal B."/>
            <person name="Venisse J.S."/>
            <person name="Kohler A."/>
            <person name="de Oliveira R.R."/>
            <person name="Labutti K."/>
            <person name="Lipzen A."/>
            <person name="Lail K."/>
            <person name="Bauer D."/>
            <person name="Ohm R.A."/>
            <person name="Barry K.W."/>
            <person name="Spatafora J."/>
            <person name="Grigoriev I.V."/>
            <person name="Martin F.M."/>
            <person name="Pujade-Renaud V."/>
        </authorList>
    </citation>
    <scope>NUCLEOTIDE SEQUENCE [LARGE SCALE GENOMIC DNA]</scope>
    <source>
        <strain evidence="2 3">Philippines</strain>
    </source>
</reference>
<feature type="transmembrane region" description="Helical" evidence="1">
    <location>
        <begin position="49"/>
        <end position="67"/>
    </location>
</feature>
<dbReference type="Proteomes" id="UP000240883">
    <property type="component" value="Unassembled WGS sequence"/>
</dbReference>
<evidence type="ECO:0000313" key="2">
    <source>
        <dbReference type="EMBL" id="PSN68082.1"/>
    </source>
</evidence>
<dbReference type="InterPro" id="IPR040410">
    <property type="entry name" value="UPF0658_Golgi"/>
</dbReference>
<dbReference type="GO" id="GO:0005794">
    <property type="term" value="C:Golgi apparatus"/>
    <property type="evidence" value="ECO:0007669"/>
    <property type="project" value="TreeGrafter"/>
</dbReference>
<dbReference type="OrthoDB" id="10252009at2759"/>
<sequence length="342" mass="38783">MYRPRTACEGIFFGTTLVQAIGATVLEIVVLGRYYMWITPVAYQVQRSYVVPVNFGLFVFGLFYEVALTFDALRLKNNVQVFAISICNALLVVFSIMRYGQTLEVNDGLSTSIAAGNIPLVDHSVEFWGRVQAAMITGTIVLGISTIILWLCAFRLNREFAWAIYRHISGSRQTRRRFLAYETLVVLIKVEIFFFIGFIITYGFVNVHYDIPEFPITMCLIPIVLAMAFMGIYFTRKEKRLGAIIIIVLRLGEIAYLNSRIAAMYGKGIRGNTGFKDEMLLFAFSSLNFSVLICLNSIVCVGNFGKGLKPLLLYHGREEKEASYEFQPLHYQGYQSSRLDLD</sequence>
<feature type="transmembrane region" description="Helical" evidence="1">
    <location>
        <begin position="241"/>
        <end position="259"/>
    </location>
</feature>
<organism evidence="2 3">
    <name type="scientific">Corynespora cassiicola Philippines</name>
    <dbReference type="NCBI Taxonomy" id="1448308"/>
    <lineage>
        <taxon>Eukaryota</taxon>
        <taxon>Fungi</taxon>
        <taxon>Dikarya</taxon>
        <taxon>Ascomycota</taxon>
        <taxon>Pezizomycotina</taxon>
        <taxon>Dothideomycetes</taxon>
        <taxon>Pleosporomycetidae</taxon>
        <taxon>Pleosporales</taxon>
        <taxon>Corynesporascaceae</taxon>
        <taxon>Corynespora</taxon>
    </lineage>
</organism>
<proteinExistence type="predicted"/>
<dbReference type="PANTHER" id="PTHR34391">
    <property type="entry name" value="UPF0658 GOLGI APPARATUS MEMBRANE PROTEIN C1952.10C-RELATED"/>
    <property type="match status" value="1"/>
</dbReference>
<keyword evidence="1" id="KW-1133">Transmembrane helix</keyword>
<dbReference type="STRING" id="1448308.A0A2T2NRL7"/>
<feature type="transmembrane region" description="Helical" evidence="1">
    <location>
        <begin position="214"/>
        <end position="234"/>
    </location>
</feature>
<accession>A0A2T2NRL7</accession>
<feature type="transmembrane region" description="Helical" evidence="1">
    <location>
        <begin position="178"/>
        <end position="202"/>
    </location>
</feature>
<feature type="transmembrane region" description="Helical" evidence="1">
    <location>
        <begin position="79"/>
        <end position="100"/>
    </location>
</feature>
<evidence type="ECO:0000313" key="3">
    <source>
        <dbReference type="Proteomes" id="UP000240883"/>
    </source>
</evidence>
<dbReference type="EMBL" id="KZ678134">
    <property type="protein sequence ID" value="PSN68082.1"/>
    <property type="molecule type" value="Genomic_DNA"/>
</dbReference>
<protein>
    <submittedName>
        <fullName evidence="2">Uncharacterized protein</fullName>
    </submittedName>
</protein>
<name>A0A2T2NRL7_CORCC</name>
<feature type="transmembrane region" description="Helical" evidence="1">
    <location>
        <begin position="12"/>
        <end position="37"/>
    </location>
</feature>
<keyword evidence="1" id="KW-0472">Membrane</keyword>
<dbReference type="PANTHER" id="PTHR34391:SF1">
    <property type="entry name" value="UPF0658 GOLGI APPARATUS MEMBRANE PROTEIN C1952.10C-RELATED"/>
    <property type="match status" value="1"/>
</dbReference>
<gene>
    <name evidence="2" type="ORF">BS50DRAFT_600036</name>
</gene>
<keyword evidence="1" id="KW-0812">Transmembrane</keyword>
<evidence type="ECO:0000256" key="1">
    <source>
        <dbReference type="SAM" id="Phobius"/>
    </source>
</evidence>
<feature type="transmembrane region" description="Helical" evidence="1">
    <location>
        <begin position="279"/>
        <end position="304"/>
    </location>
</feature>
<keyword evidence="3" id="KW-1185">Reference proteome</keyword>
<dbReference type="AlphaFoldDB" id="A0A2T2NRL7"/>
<feature type="transmembrane region" description="Helical" evidence="1">
    <location>
        <begin position="133"/>
        <end position="157"/>
    </location>
</feature>